<dbReference type="SUPFAM" id="SSF56784">
    <property type="entry name" value="HAD-like"/>
    <property type="match status" value="1"/>
</dbReference>
<dbReference type="PANTHER" id="PTHR18901:SF38">
    <property type="entry name" value="PSEUDOURIDINE-5'-PHOSPHATASE"/>
    <property type="match status" value="1"/>
</dbReference>
<dbReference type="PANTHER" id="PTHR18901">
    <property type="entry name" value="2-DEOXYGLUCOSE-6-PHOSPHATE PHOSPHATASE 2"/>
    <property type="match status" value="1"/>
</dbReference>
<dbReference type="AlphaFoldDB" id="A0ABD0YMB5"/>
<keyword evidence="2" id="KW-1185">Reference proteome</keyword>
<dbReference type="Pfam" id="PF13419">
    <property type="entry name" value="HAD_2"/>
    <property type="match status" value="1"/>
</dbReference>
<evidence type="ECO:0000313" key="1">
    <source>
        <dbReference type="EMBL" id="KAL1132325.1"/>
    </source>
</evidence>
<dbReference type="InterPro" id="IPR041492">
    <property type="entry name" value="HAD_2"/>
</dbReference>
<evidence type="ECO:0000313" key="2">
    <source>
        <dbReference type="Proteomes" id="UP001558652"/>
    </source>
</evidence>
<reference evidence="1 2" key="1">
    <citation type="submission" date="2024-07" db="EMBL/GenBank/DDBJ databases">
        <title>Chromosome-level genome assembly of the water stick insect Ranatra chinensis (Heteroptera: Nepidae).</title>
        <authorList>
            <person name="Liu X."/>
        </authorList>
    </citation>
    <scope>NUCLEOTIDE SEQUENCE [LARGE SCALE GENOMIC DNA]</scope>
    <source>
        <strain evidence="1">Cailab_2021Rc</strain>
        <tissue evidence="1">Muscle</tissue>
    </source>
</reference>
<dbReference type="InterPro" id="IPR023214">
    <property type="entry name" value="HAD_sf"/>
</dbReference>
<dbReference type="NCBIfam" id="TIGR01509">
    <property type="entry name" value="HAD-SF-IA-v3"/>
    <property type="match status" value="1"/>
</dbReference>
<accession>A0ABD0YMB5</accession>
<gene>
    <name evidence="1" type="ORF">AAG570_010281</name>
</gene>
<dbReference type="InterPro" id="IPR006439">
    <property type="entry name" value="HAD-SF_hydro_IA"/>
</dbReference>
<dbReference type="Gene3D" id="1.10.150.240">
    <property type="entry name" value="Putative phosphatase, domain 2"/>
    <property type="match status" value="1"/>
</dbReference>
<organism evidence="1 2">
    <name type="scientific">Ranatra chinensis</name>
    <dbReference type="NCBI Taxonomy" id="642074"/>
    <lineage>
        <taxon>Eukaryota</taxon>
        <taxon>Metazoa</taxon>
        <taxon>Ecdysozoa</taxon>
        <taxon>Arthropoda</taxon>
        <taxon>Hexapoda</taxon>
        <taxon>Insecta</taxon>
        <taxon>Pterygota</taxon>
        <taxon>Neoptera</taxon>
        <taxon>Paraneoptera</taxon>
        <taxon>Hemiptera</taxon>
        <taxon>Heteroptera</taxon>
        <taxon>Panheteroptera</taxon>
        <taxon>Nepomorpha</taxon>
        <taxon>Nepidae</taxon>
        <taxon>Ranatrinae</taxon>
        <taxon>Ranatra</taxon>
    </lineage>
</organism>
<proteinExistence type="predicted"/>
<dbReference type="InterPro" id="IPR023198">
    <property type="entry name" value="PGP-like_dom2"/>
</dbReference>
<dbReference type="EMBL" id="JBFDAA010000005">
    <property type="protein sequence ID" value="KAL1132325.1"/>
    <property type="molecule type" value="Genomic_DNA"/>
</dbReference>
<dbReference type="Gene3D" id="3.40.50.1000">
    <property type="entry name" value="HAD superfamily/HAD-like"/>
    <property type="match status" value="1"/>
</dbReference>
<sequence>MYGYKITCSDSEAFTVEAHKQFLAKYKKKFSYDLQEKIVGTGDIDAARTITYALDLDMKPEVYAHGVWQIQRELFTKSKLKPGAKDLVCHFVNSKVPVALATCSGKKSFQFKTRDIQTQRLMKAFCHIVLGGEDPEIKKRNPDPDLFLVTASRFPQSPKDMSQVLVIDDSPLGVAAAKAAGMQVVMVPDKRMQWKTTDKADLVIEQLNELKPELFSLPKAKFY</sequence>
<name>A0ABD0YMB5_9HEMI</name>
<comment type="caution">
    <text evidence="1">The sequence shown here is derived from an EMBL/GenBank/DDBJ whole genome shotgun (WGS) entry which is preliminary data.</text>
</comment>
<protein>
    <submittedName>
        <fullName evidence="1">Uncharacterized protein</fullName>
    </submittedName>
</protein>
<dbReference type="Proteomes" id="UP001558652">
    <property type="component" value="Unassembled WGS sequence"/>
</dbReference>
<dbReference type="InterPro" id="IPR036412">
    <property type="entry name" value="HAD-like_sf"/>
</dbReference>